<feature type="region of interest" description="Disordered" evidence="1">
    <location>
        <begin position="157"/>
        <end position="212"/>
    </location>
</feature>
<sequence>MTETIARPPRFIAYVPLTDLTPAARNPKRHELELIIASIDMHGLVEIPVVDERTQQTLHGHGRRESLIEMQSRGMRAPSGIAIDEDGGWLVPILRGWSSKNDAEAEALAIKLNRLPGEGGWDPRELAEVLEDLATNEAELFDSLAIPHEEIDKMLGQVDPETLPGGGREDETPLLHLPDDGERDGDKLSPDGEGRAPHATCPACGHMFTSSR</sequence>
<feature type="compositionally biased region" description="Basic and acidic residues" evidence="1">
    <location>
        <begin position="167"/>
        <end position="196"/>
    </location>
</feature>
<dbReference type="AlphaFoldDB" id="A0A7M2SX87"/>
<keyword evidence="3" id="KW-1185">Reference proteome</keyword>
<evidence type="ECO:0000313" key="3">
    <source>
        <dbReference type="Proteomes" id="UP000594205"/>
    </source>
</evidence>
<evidence type="ECO:0000256" key="1">
    <source>
        <dbReference type="SAM" id="MobiDB-lite"/>
    </source>
</evidence>
<gene>
    <name evidence="2" type="ORF">IM697_18060</name>
</gene>
<evidence type="ECO:0000313" key="2">
    <source>
        <dbReference type="EMBL" id="QOV40133.1"/>
    </source>
</evidence>
<dbReference type="Proteomes" id="UP000594205">
    <property type="component" value="Chromosome"/>
</dbReference>
<accession>A0A7M2SX87</accession>
<name>A0A7M2SX87_9ACTN</name>
<proteinExistence type="predicted"/>
<dbReference type="EMBL" id="CP063373">
    <property type="protein sequence ID" value="QOV40133.1"/>
    <property type="molecule type" value="Genomic_DNA"/>
</dbReference>
<protein>
    <recommendedName>
        <fullName evidence="4">ParB/Sulfiredoxin domain-containing protein</fullName>
    </recommendedName>
</protein>
<organism evidence="2 3">
    <name type="scientific">Streptomyces ferrugineus</name>
    <dbReference type="NCBI Taxonomy" id="1413221"/>
    <lineage>
        <taxon>Bacteria</taxon>
        <taxon>Bacillati</taxon>
        <taxon>Actinomycetota</taxon>
        <taxon>Actinomycetes</taxon>
        <taxon>Kitasatosporales</taxon>
        <taxon>Streptomycetaceae</taxon>
        <taxon>Streptomyces</taxon>
    </lineage>
</organism>
<evidence type="ECO:0008006" key="4">
    <source>
        <dbReference type="Google" id="ProtNLM"/>
    </source>
</evidence>
<dbReference type="RefSeq" id="WP_194048720.1">
    <property type="nucleotide sequence ID" value="NZ_CP063373.1"/>
</dbReference>
<dbReference type="KEGG" id="sfeu:IM697_18060"/>
<reference evidence="2 3" key="1">
    <citation type="submission" date="2020-10" db="EMBL/GenBank/DDBJ databases">
        <title>Streptomyces ferrugineus complate genome analysis.</title>
        <authorList>
            <person name="Anwar N."/>
        </authorList>
    </citation>
    <scope>NUCLEOTIDE SEQUENCE [LARGE SCALE GENOMIC DNA]</scope>
    <source>
        <strain evidence="2 3">CCTCC AA2014009</strain>
    </source>
</reference>